<organism evidence="1 2">
    <name type="scientific">Blastococcus goldschmidtiae</name>
    <dbReference type="NCBI Taxonomy" id="3075546"/>
    <lineage>
        <taxon>Bacteria</taxon>
        <taxon>Bacillati</taxon>
        <taxon>Actinomycetota</taxon>
        <taxon>Actinomycetes</taxon>
        <taxon>Geodermatophilales</taxon>
        <taxon>Geodermatophilaceae</taxon>
        <taxon>Blastococcus</taxon>
    </lineage>
</organism>
<dbReference type="Proteomes" id="UP001183222">
    <property type="component" value="Unassembled WGS sequence"/>
</dbReference>
<proteinExistence type="predicted"/>
<accession>A0ABU2K5R9</accession>
<dbReference type="EMBL" id="JAVREI010000002">
    <property type="protein sequence ID" value="MDT0275544.1"/>
    <property type="molecule type" value="Genomic_DNA"/>
</dbReference>
<reference evidence="2" key="1">
    <citation type="submission" date="2023-07" db="EMBL/GenBank/DDBJ databases">
        <title>30 novel species of actinomycetes from the DSMZ collection.</title>
        <authorList>
            <person name="Nouioui I."/>
        </authorList>
    </citation>
    <scope>NUCLEOTIDE SEQUENCE [LARGE SCALE GENOMIC DNA]</scope>
    <source>
        <strain evidence="2">DSM 46792</strain>
    </source>
</reference>
<evidence type="ECO:0000313" key="2">
    <source>
        <dbReference type="Proteomes" id="UP001183222"/>
    </source>
</evidence>
<protein>
    <submittedName>
        <fullName evidence="1">Uncharacterized protein</fullName>
    </submittedName>
</protein>
<keyword evidence="2" id="KW-1185">Reference proteome</keyword>
<evidence type="ECO:0000313" key="1">
    <source>
        <dbReference type="EMBL" id="MDT0275544.1"/>
    </source>
</evidence>
<sequence length="166" mass="18459">MRYDELMDAIASTSPTDWATLSPPSVERFKTSGGDDLEVWLAGHGSVAHLRSDLDVSVAWGADQHDGPWEGVWGQWSTFPDQSNYGVWAEVLWRGQPVHRQVLASADGGRHYLPAPNAVMKPNNREIEKWVVERDDLPLARLIDGLAHPHSDLDQTLQTTGLEIRG</sequence>
<gene>
    <name evidence="1" type="ORF">RM425_06465</name>
</gene>
<dbReference type="RefSeq" id="WP_311344362.1">
    <property type="nucleotide sequence ID" value="NZ_JAVREI010000002.1"/>
</dbReference>
<name>A0ABU2K5R9_9ACTN</name>
<comment type="caution">
    <text evidence="1">The sequence shown here is derived from an EMBL/GenBank/DDBJ whole genome shotgun (WGS) entry which is preliminary data.</text>
</comment>